<evidence type="ECO:0008006" key="4">
    <source>
        <dbReference type="Google" id="ProtNLM"/>
    </source>
</evidence>
<evidence type="ECO:0000313" key="2">
    <source>
        <dbReference type="EMBL" id="OEE76408.1"/>
    </source>
</evidence>
<sequence>MIVFADFSRKEQPLNRPARRRRWNNILILSVVAFMAVLNLPSVIKTYLVEEPISRYPYLLDPNSDVQALHFNQWSLEQNQGRWRSSLPTEVAPKVLVERWRELVGTNVDSDTYNGLKPLLNNPKTVEVWYEDQEEPQRITYYQAPQFWLLKNWQGEWIAISVEKDFLFPMEASE</sequence>
<protein>
    <recommendedName>
        <fullName evidence="4">50S ribosomal protein L33</fullName>
    </recommendedName>
</protein>
<organism evidence="2 3">
    <name type="scientific">Vibrio genomosp. F6 str. FF-238</name>
    <dbReference type="NCBI Taxonomy" id="1191298"/>
    <lineage>
        <taxon>Bacteria</taxon>
        <taxon>Pseudomonadati</taxon>
        <taxon>Pseudomonadota</taxon>
        <taxon>Gammaproteobacteria</taxon>
        <taxon>Vibrionales</taxon>
        <taxon>Vibrionaceae</taxon>
        <taxon>Vibrio</taxon>
    </lineage>
</organism>
<keyword evidence="1" id="KW-0472">Membrane</keyword>
<evidence type="ECO:0000256" key="1">
    <source>
        <dbReference type="SAM" id="Phobius"/>
    </source>
</evidence>
<proteinExistence type="predicted"/>
<accession>A0A1E5CZQ4</accession>
<dbReference type="Proteomes" id="UP000094165">
    <property type="component" value="Unassembled WGS sequence"/>
</dbReference>
<gene>
    <name evidence="2" type="ORF">A130_04895</name>
</gene>
<dbReference type="AlphaFoldDB" id="A0A1E5CZQ4"/>
<dbReference type="RefSeq" id="WP_050988730.1">
    <property type="nucleotide sequence ID" value="NZ_AJYW02000121.1"/>
</dbReference>
<keyword evidence="3" id="KW-1185">Reference proteome</keyword>
<reference evidence="2 3" key="1">
    <citation type="journal article" date="2012" name="Science">
        <title>Ecological populations of bacteria act as socially cohesive units of antibiotic production and resistance.</title>
        <authorList>
            <person name="Cordero O.X."/>
            <person name="Wildschutte H."/>
            <person name="Kirkup B."/>
            <person name="Proehl S."/>
            <person name="Ngo L."/>
            <person name="Hussain F."/>
            <person name="Le Roux F."/>
            <person name="Mincer T."/>
            <person name="Polz M.F."/>
        </authorList>
    </citation>
    <scope>NUCLEOTIDE SEQUENCE [LARGE SCALE GENOMIC DNA]</scope>
    <source>
        <strain evidence="2 3">FF-238</strain>
    </source>
</reference>
<keyword evidence="1" id="KW-1133">Transmembrane helix</keyword>
<feature type="transmembrane region" description="Helical" evidence="1">
    <location>
        <begin position="26"/>
        <end position="44"/>
    </location>
</feature>
<name>A0A1E5CZQ4_9VIBR</name>
<comment type="caution">
    <text evidence="2">The sequence shown here is derived from an EMBL/GenBank/DDBJ whole genome shotgun (WGS) entry which is preliminary data.</text>
</comment>
<evidence type="ECO:0000313" key="3">
    <source>
        <dbReference type="Proteomes" id="UP000094165"/>
    </source>
</evidence>
<dbReference type="EMBL" id="AJYW02000121">
    <property type="protein sequence ID" value="OEE76408.1"/>
    <property type="molecule type" value="Genomic_DNA"/>
</dbReference>
<keyword evidence="1" id="KW-0812">Transmembrane</keyword>